<feature type="domain" description="ETS" evidence="4">
    <location>
        <begin position="418"/>
        <end position="498"/>
    </location>
</feature>
<evidence type="ECO:0000259" key="4">
    <source>
        <dbReference type="PROSITE" id="PS50061"/>
    </source>
</evidence>
<dbReference type="SMART" id="SM00251">
    <property type="entry name" value="SAM_PNT"/>
    <property type="match status" value="1"/>
</dbReference>
<proteinExistence type="inferred from homology"/>
<dbReference type="Gene3D" id="1.10.150.50">
    <property type="entry name" value="Transcription Factor, Ets-1"/>
    <property type="match status" value="1"/>
</dbReference>
<dbReference type="PROSITE" id="PS00346">
    <property type="entry name" value="ETS_DOMAIN_2"/>
    <property type="match status" value="1"/>
</dbReference>
<dbReference type="Proteomes" id="UP001217089">
    <property type="component" value="Unassembled WGS sequence"/>
</dbReference>
<dbReference type="InterPro" id="IPR003118">
    <property type="entry name" value="Pointed_dom"/>
</dbReference>
<keyword evidence="3" id="KW-0539">Nucleus</keyword>
<dbReference type="PROSITE" id="PS00345">
    <property type="entry name" value="ETS_DOMAIN_1"/>
    <property type="match status" value="1"/>
</dbReference>
<dbReference type="PROSITE" id="PS50061">
    <property type="entry name" value="ETS_DOMAIN_3"/>
    <property type="match status" value="1"/>
</dbReference>
<dbReference type="PANTHER" id="PTHR11849">
    <property type="entry name" value="ETS"/>
    <property type="match status" value="1"/>
</dbReference>
<organism evidence="6 7">
    <name type="scientific">Tegillarca granosa</name>
    <name type="common">Malaysian cockle</name>
    <name type="synonym">Anadara granosa</name>
    <dbReference type="NCBI Taxonomy" id="220873"/>
    <lineage>
        <taxon>Eukaryota</taxon>
        <taxon>Metazoa</taxon>
        <taxon>Spiralia</taxon>
        <taxon>Lophotrochozoa</taxon>
        <taxon>Mollusca</taxon>
        <taxon>Bivalvia</taxon>
        <taxon>Autobranchia</taxon>
        <taxon>Pteriomorphia</taxon>
        <taxon>Arcoida</taxon>
        <taxon>Arcoidea</taxon>
        <taxon>Arcidae</taxon>
        <taxon>Tegillarca</taxon>
    </lineage>
</organism>
<feature type="domain" description="PNT" evidence="5">
    <location>
        <begin position="121"/>
        <end position="206"/>
    </location>
</feature>
<keyword evidence="7" id="KW-1185">Reference proteome</keyword>
<dbReference type="Pfam" id="PF02198">
    <property type="entry name" value="SAM_PNT"/>
    <property type="match status" value="1"/>
</dbReference>
<evidence type="ECO:0000313" key="6">
    <source>
        <dbReference type="EMBL" id="KAJ8316355.1"/>
    </source>
</evidence>
<dbReference type="InterPro" id="IPR000418">
    <property type="entry name" value="Ets_dom"/>
</dbReference>
<sequence>MWFEVTQTAVRHTMDIEALQSEYSMDNVEFFAQETKKLKTRPPRIPKVVTYDPELTKEIDRLNCMLTRQDSIDDHRVPNLGNVQKVPSISDLDEDNLDIPATQVPPLTPGTTQKMSQALLDSFKSFEKDQQRFNIPKDPARWGELHVVQWLRWAIQEFSLEGINMGNFAVNGQDLVKMEKENFLKLAPPFMGDILWEHLDILQKEVAQERASLCNVPSNYSEPVCMPEFGEQFVQQGYTPAEHPVAQVPTSTYNQIVESMQALNNDVSSEIVNSNYEDTSDYQSLENVNQNSYYDHSPTDFYPIMQEQKFRPPIPGPENLCQRGQFMRQDSTHAPDSYYDQQPYQMVPTIKQECQWSTQDCAQDLSDSWSSTDLRSGLSCGGYRSVQSSPTDQYPPHTEGKPMIQAAALAGYSGSGPIQLWQFLLELLTDKTCQHFISWTGDGWEFKLSDPDEVARRWGIRKNKPKMNYEKLSRGLRYYYDKNIIHKTAGKRYVYRFVCDLQTLLGYTPEELFEACDIRPQADRDDE</sequence>
<dbReference type="InterPro" id="IPR036388">
    <property type="entry name" value="WH-like_DNA-bd_sf"/>
</dbReference>
<dbReference type="PRINTS" id="PR00454">
    <property type="entry name" value="ETSDOMAIN"/>
</dbReference>
<accession>A0ABQ9FGD1</accession>
<keyword evidence="2 3" id="KW-0238">DNA-binding</keyword>
<protein>
    <submittedName>
        <fullName evidence="6">Uncharacterized protein</fullName>
    </submittedName>
</protein>
<evidence type="ECO:0000256" key="1">
    <source>
        <dbReference type="ARBA" id="ARBA00005562"/>
    </source>
</evidence>
<evidence type="ECO:0000313" key="7">
    <source>
        <dbReference type="Proteomes" id="UP001217089"/>
    </source>
</evidence>
<reference evidence="6 7" key="1">
    <citation type="submission" date="2022-12" db="EMBL/GenBank/DDBJ databases">
        <title>Chromosome-level genome of Tegillarca granosa.</title>
        <authorList>
            <person name="Kim J."/>
        </authorList>
    </citation>
    <scope>NUCLEOTIDE SEQUENCE [LARGE SCALE GENOMIC DNA]</scope>
    <source>
        <strain evidence="6">Teg-2019</strain>
        <tissue evidence="6">Adductor muscle</tissue>
    </source>
</reference>
<dbReference type="EMBL" id="JARBDR010000328">
    <property type="protein sequence ID" value="KAJ8316355.1"/>
    <property type="molecule type" value="Genomic_DNA"/>
</dbReference>
<comment type="subcellular location">
    <subcellularLocation>
        <location evidence="3">Nucleus</location>
    </subcellularLocation>
</comment>
<name>A0ABQ9FGD1_TEGGR</name>
<comment type="similarity">
    <text evidence="1 3">Belongs to the ETS family.</text>
</comment>
<dbReference type="PANTHER" id="PTHR11849:SF289">
    <property type="entry name" value="ETS-LIKE PROTEIN POINTED"/>
    <property type="match status" value="1"/>
</dbReference>
<evidence type="ECO:0000256" key="2">
    <source>
        <dbReference type="ARBA" id="ARBA00023125"/>
    </source>
</evidence>
<gene>
    <name evidence="6" type="ORF">KUTeg_006369</name>
</gene>
<comment type="caution">
    <text evidence="6">The sequence shown here is derived from an EMBL/GenBank/DDBJ whole genome shotgun (WGS) entry which is preliminary data.</text>
</comment>
<evidence type="ECO:0000259" key="5">
    <source>
        <dbReference type="PROSITE" id="PS51433"/>
    </source>
</evidence>
<dbReference type="InterPro" id="IPR036390">
    <property type="entry name" value="WH_DNA-bd_sf"/>
</dbReference>
<dbReference type="SUPFAM" id="SSF47769">
    <property type="entry name" value="SAM/Pointed domain"/>
    <property type="match status" value="1"/>
</dbReference>
<dbReference type="InterPro" id="IPR046328">
    <property type="entry name" value="ETS_fam"/>
</dbReference>
<dbReference type="SMART" id="SM00413">
    <property type="entry name" value="ETS"/>
    <property type="match status" value="1"/>
</dbReference>
<dbReference type="PROSITE" id="PS51433">
    <property type="entry name" value="PNT"/>
    <property type="match status" value="1"/>
</dbReference>
<dbReference type="CDD" id="cd08533">
    <property type="entry name" value="SAM_PNT-ETS-1_2"/>
    <property type="match status" value="1"/>
</dbReference>
<dbReference type="Pfam" id="PF00178">
    <property type="entry name" value="Ets"/>
    <property type="match status" value="1"/>
</dbReference>
<dbReference type="Gene3D" id="1.10.10.10">
    <property type="entry name" value="Winged helix-like DNA-binding domain superfamily/Winged helix DNA-binding domain"/>
    <property type="match status" value="1"/>
</dbReference>
<evidence type="ECO:0000256" key="3">
    <source>
        <dbReference type="RuleBase" id="RU004019"/>
    </source>
</evidence>
<dbReference type="InterPro" id="IPR013761">
    <property type="entry name" value="SAM/pointed_sf"/>
</dbReference>
<dbReference type="SUPFAM" id="SSF46785">
    <property type="entry name" value="Winged helix' DNA-binding domain"/>
    <property type="match status" value="1"/>
</dbReference>